<evidence type="ECO:0000256" key="1">
    <source>
        <dbReference type="SAM" id="MobiDB-lite"/>
    </source>
</evidence>
<feature type="region of interest" description="Disordered" evidence="1">
    <location>
        <begin position="76"/>
        <end position="110"/>
    </location>
</feature>
<dbReference type="InterPro" id="IPR025609">
    <property type="entry name" value="Lsm14-like_N"/>
</dbReference>
<dbReference type="PROSITE" id="PS51512">
    <property type="entry name" value="DFDF"/>
    <property type="match status" value="1"/>
</dbReference>
<sequence length="420" mass="46782">MSVNQYKGTLVEIDCSVLGVYQGIIQTVNEDDQSVSISKASKNGKKLLYPDVVIAAADIADIRFLNQLSVSPILKERNHSNGNRSSPKTPKLEKESQKQRTRTFSSSLSTSRAHRDKECFGIDSDQVSLQEDFDFEKNLGLFNKEKVFAEINKTCDPNVVRLADSNIRKEKKYRHDENVLTNSDKIVQREEKRSVWFSVVPSGTKVPAVTRSARDKILQEATKLGISSDSLREAMSRDICSVILQQNNRNSVVFVLSPETLSGPMNISLCGITAARQLAGKVKKVYIMTNRTVRDDDVVFRSELELCEMAGVKIVDGSKMLDIPVDLVVGCTLHPYLDQCAKWPSTSVFLVDPPFYSANLANFVLFPLLPLLSSVPVENDAACKMYIGDLGIPAKLYEKVYVTAEGLYPQDGFVARIRRA</sequence>
<reference evidence="4" key="1">
    <citation type="submission" date="2025-08" db="UniProtKB">
        <authorList>
            <consortium name="RefSeq"/>
        </authorList>
    </citation>
    <scope>IDENTIFICATION</scope>
</reference>
<gene>
    <name evidence="4" type="primary">LOC100903640</name>
</gene>
<dbReference type="SMART" id="SM01271">
    <property type="entry name" value="LSM14"/>
    <property type="match status" value="1"/>
</dbReference>
<evidence type="ECO:0000259" key="2">
    <source>
        <dbReference type="PROSITE" id="PS51512"/>
    </source>
</evidence>
<proteinExistence type="predicted"/>
<accession>A0AAJ6QPI6</accession>
<protein>
    <submittedName>
        <fullName evidence="4">Enhancer of mRNA-decapping protein 3</fullName>
    </submittedName>
</protein>
<dbReference type="GO" id="GO:0003729">
    <property type="term" value="F:mRNA binding"/>
    <property type="evidence" value="ECO:0007669"/>
    <property type="project" value="TreeGrafter"/>
</dbReference>
<evidence type="ECO:0000313" key="3">
    <source>
        <dbReference type="Proteomes" id="UP000694867"/>
    </source>
</evidence>
<dbReference type="Proteomes" id="UP000694867">
    <property type="component" value="Unplaced"/>
</dbReference>
<evidence type="ECO:0000313" key="4">
    <source>
        <dbReference type="RefSeq" id="XP_003739580.1"/>
    </source>
</evidence>
<dbReference type="AlphaFoldDB" id="A0AAJ6QPI6"/>
<dbReference type="Gene3D" id="2.30.30.100">
    <property type="match status" value="1"/>
</dbReference>
<dbReference type="Gene3D" id="3.40.50.10260">
    <property type="entry name" value="YjeF N-terminal domain"/>
    <property type="match status" value="1"/>
</dbReference>
<feature type="domain" description="DFDF" evidence="2">
    <location>
        <begin position="121"/>
        <end position="157"/>
    </location>
</feature>
<dbReference type="GO" id="GO:0000932">
    <property type="term" value="C:P-body"/>
    <property type="evidence" value="ECO:0007669"/>
    <property type="project" value="TreeGrafter"/>
</dbReference>
<dbReference type="KEGG" id="goe:100903640"/>
<dbReference type="RefSeq" id="XP_003739580.1">
    <property type="nucleotide sequence ID" value="XM_003739532.2"/>
</dbReference>
<keyword evidence="3" id="KW-1185">Reference proteome</keyword>
<dbReference type="CTD" id="80153"/>
<dbReference type="InterPro" id="IPR036652">
    <property type="entry name" value="YjeF_N_dom_sf"/>
</dbReference>
<dbReference type="PANTHER" id="PTHR13612:SF0">
    <property type="entry name" value="ENHANCER OF MRNA-DECAPPING PROTEIN 3"/>
    <property type="match status" value="1"/>
</dbReference>
<dbReference type="InterPro" id="IPR025762">
    <property type="entry name" value="DFDF"/>
</dbReference>
<dbReference type="GeneID" id="100903640"/>
<organism evidence="3 4">
    <name type="scientific">Galendromus occidentalis</name>
    <name type="common">western predatory mite</name>
    <dbReference type="NCBI Taxonomy" id="34638"/>
    <lineage>
        <taxon>Eukaryota</taxon>
        <taxon>Metazoa</taxon>
        <taxon>Ecdysozoa</taxon>
        <taxon>Arthropoda</taxon>
        <taxon>Chelicerata</taxon>
        <taxon>Arachnida</taxon>
        <taxon>Acari</taxon>
        <taxon>Parasitiformes</taxon>
        <taxon>Mesostigmata</taxon>
        <taxon>Gamasina</taxon>
        <taxon>Phytoseioidea</taxon>
        <taxon>Phytoseiidae</taxon>
        <taxon>Typhlodrominae</taxon>
        <taxon>Galendromus</taxon>
    </lineage>
</organism>
<dbReference type="GO" id="GO:0033962">
    <property type="term" value="P:P-body assembly"/>
    <property type="evidence" value="ECO:0007669"/>
    <property type="project" value="TreeGrafter"/>
</dbReference>
<dbReference type="GO" id="GO:0031087">
    <property type="term" value="P:deadenylation-independent decapping of nuclear-transcribed mRNA"/>
    <property type="evidence" value="ECO:0007669"/>
    <property type="project" value="TreeGrafter"/>
</dbReference>
<dbReference type="SMART" id="SM01199">
    <property type="entry name" value="FDF"/>
    <property type="match status" value="1"/>
</dbReference>
<name>A0AAJ6QPI6_9ACAR</name>
<dbReference type="InterPro" id="IPR019050">
    <property type="entry name" value="FDF_dom"/>
</dbReference>
<dbReference type="Pfam" id="PF09532">
    <property type="entry name" value="FDF"/>
    <property type="match status" value="1"/>
</dbReference>
<dbReference type="PANTHER" id="PTHR13612">
    <property type="entry name" value="ENHANCER OF MRNA-DECAPPING PROTEIN 3"/>
    <property type="match status" value="1"/>
</dbReference>